<evidence type="ECO:0000256" key="16">
    <source>
        <dbReference type="ARBA" id="ARBA00034104"/>
    </source>
</evidence>
<dbReference type="PRINTS" id="PR01176">
    <property type="entry name" value="GABABRECEPTR"/>
</dbReference>
<keyword evidence="21" id="KW-1185">Reference proteome</keyword>
<dbReference type="PRINTS" id="PR01177">
    <property type="entry name" value="GABAB1RECPTR"/>
</dbReference>
<feature type="transmembrane region" description="Helical" evidence="17">
    <location>
        <begin position="683"/>
        <end position="705"/>
    </location>
</feature>
<protein>
    <submittedName>
        <fullName evidence="20">Gamma-aminobutyric acid type B receptor subunit 2</fullName>
    </submittedName>
</protein>
<feature type="chain" id="PRO_5042089228" evidence="18">
    <location>
        <begin position="18"/>
        <end position="736"/>
    </location>
</feature>
<keyword evidence="2" id="KW-1003">Cell membrane</keyword>
<evidence type="ECO:0000256" key="11">
    <source>
        <dbReference type="ARBA" id="ARBA00023157"/>
    </source>
</evidence>
<keyword evidence="4 17" id="KW-0812">Transmembrane</keyword>
<dbReference type="CDD" id="cd06366">
    <property type="entry name" value="PBP1_GABAb_receptor"/>
    <property type="match status" value="1"/>
</dbReference>
<accession>A0AAD9R3Q8</accession>
<dbReference type="GO" id="GO:0045211">
    <property type="term" value="C:postsynaptic membrane"/>
    <property type="evidence" value="ECO:0007669"/>
    <property type="project" value="UniProtKB-SubCell"/>
</dbReference>
<feature type="transmembrane region" description="Helical" evidence="17">
    <location>
        <begin position="521"/>
        <end position="539"/>
    </location>
</feature>
<dbReference type="Gene3D" id="3.40.50.2300">
    <property type="match status" value="2"/>
</dbReference>
<dbReference type="PANTHER" id="PTHR10519">
    <property type="entry name" value="GABA-B RECEPTOR"/>
    <property type="match status" value="1"/>
</dbReference>
<evidence type="ECO:0000256" key="2">
    <source>
        <dbReference type="ARBA" id="ARBA00022475"/>
    </source>
</evidence>
<keyword evidence="3" id="KW-0597">Phosphoprotein</keyword>
<evidence type="ECO:0000256" key="6">
    <source>
        <dbReference type="ARBA" id="ARBA00022989"/>
    </source>
</evidence>
<dbReference type="FunFam" id="3.40.50.2300:FF:000072">
    <property type="entry name" value="Gamma-aminobutyric acid type B receptor subunit 2"/>
    <property type="match status" value="2"/>
</dbReference>
<comment type="subcellular location">
    <subcellularLocation>
        <location evidence="16">Postsynaptic cell membrane</location>
        <topology evidence="16">Multi-pass membrane protein</topology>
    </subcellularLocation>
</comment>
<feature type="transmembrane region" description="Helical" evidence="17">
    <location>
        <begin position="619"/>
        <end position="639"/>
    </location>
</feature>
<evidence type="ECO:0000313" key="21">
    <source>
        <dbReference type="Proteomes" id="UP001249851"/>
    </source>
</evidence>
<keyword evidence="14" id="KW-0807">Transducer</keyword>
<dbReference type="GO" id="GO:0007214">
    <property type="term" value="P:gamma-aminobutyric acid signaling pathway"/>
    <property type="evidence" value="ECO:0007669"/>
    <property type="project" value="TreeGrafter"/>
</dbReference>
<dbReference type="GO" id="GO:0004965">
    <property type="term" value="F:G protein-coupled GABA receptor activity"/>
    <property type="evidence" value="ECO:0007669"/>
    <property type="project" value="InterPro"/>
</dbReference>
<keyword evidence="10 17" id="KW-0472">Membrane</keyword>
<keyword evidence="11" id="KW-1015">Disulfide bond</keyword>
<keyword evidence="12 20" id="KW-0675">Receptor</keyword>
<evidence type="ECO:0000256" key="18">
    <source>
        <dbReference type="SAM" id="SignalP"/>
    </source>
</evidence>
<keyword evidence="7" id="KW-0770">Synapse</keyword>
<evidence type="ECO:0000256" key="14">
    <source>
        <dbReference type="ARBA" id="ARBA00023224"/>
    </source>
</evidence>
<keyword evidence="5 18" id="KW-0732">Signal</keyword>
<dbReference type="PANTHER" id="PTHR10519:SF20">
    <property type="entry name" value="G-PROTEIN COUPLED RECEPTOR 156-RELATED"/>
    <property type="match status" value="1"/>
</dbReference>
<evidence type="ECO:0000256" key="7">
    <source>
        <dbReference type="ARBA" id="ARBA00023018"/>
    </source>
</evidence>
<dbReference type="EMBL" id="JARQWQ010000004">
    <property type="protein sequence ID" value="KAK2572579.1"/>
    <property type="molecule type" value="Genomic_DNA"/>
</dbReference>
<evidence type="ECO:0000256" key="3">
    <source>
        <dbReference type="ARBA" id="ARBA00022553"/>
    </source>
</evidence>
<evidence type="ECO:0000256" key="8">
    <source>
        <dbReference type="ARBA" id="ARBA00023040"/>
    </source>
</evidence>
<evidence type="ECO:0000259" key="19">
    <source>
        <dbReference type="PROSITE" id="PS50259"/>
    </source>
</evidence>
<sequence>MFAPILCFVLLINASLAKITLTIGGVFDIDTKEGLANSAAMIPIVRMAIRDVNACPKTLTDYELELDIKDAKCTVGDAIHVFTEFIREKKKKLMILGPGCSESAEPLARGCPYYNLVQVAIANANPALSCKNFFPTFMRTIPPEHFQNQGRVAMTKLFKWKRVAVLREALDTYQGLANDLVKRLKGDGVTVSLYESFEKDPELQIEALKKKDLRVVFGIFSEKAARRVICVSYRKWFYGPKVVWILMAGGYQPKWWTHKDVNCTEYEMRSALGNHLSTEALMIGTDKQETVAGKTVQELYDEYLMELSKSPHKDKDPHRDAAFAYDAVWTIALTLNKSITVLQQQNMTLEEFDYNNTCMRKTFMKYAKTLSFQGMSGLVEFYKNSDRLSLLNIDQLQGNEYKRLGTYSMSKKVITAQQGQTALWEGNKPPKCQIKKLRLQRYLPENVVHFMDSLFAFGIVLSTAFLCFNFNYRNVRIIRMSSPNLNNIIILGCILIYASGILIGIDEENVSAKVNAKVCQASTWVASFGFTMAFGALFSKTWRVHRIFLKKTQRMIIQDYQLILIVVLLLIVDTCILLTWQLTDPLFLAIRKFPTEIDPVSDIAVYPFQTYCTSNNESVWMGLVFGYKGFLLVFCTYLAWETRKVHIPALNDSKQIGFAVYNIVVPCAIAIPLLNFLKSHTNLVYALSAVLVIFCTTVTQCLIFIPKEGQFEVALLLSGTEDRNFSDLIVKRSTAL</sequence>
<dbReference type="CDD" id="cd15047">
    <property type="entry name" value="7tmC_GABA-B-like"/>
    <property type="match status" value="1"/>
</dbReference>
<dbReference type="Pfam" id="PF00003">
    <property type="entry name" value="7tm_3"/>
    <property type="match status" value="1"/>
</dbReference>
<keyword evidence="13" id="KW-0325">Glycoprotein</keyword>
<dbReference type="Pfam" id="PF01094">
    <property type="entry name" value="ANF_receptor"/>
    <property type="match status" value="1"/>
</dbReference>
<evidence type="ECO:0000256" key="10">
    <source>
        <dbReference type="ARBA" id="ARBA00023136"/>
    </source>
</evidence>
<dbReference type="InterPro" id="IPR017978">
    <property type="entry name" value="GPCR_3_C"/>
</dbReference>
<feature type="transmembrane region" description="Helical" evidence="17">
    <location>
        <begin position="484"/>
        <end position="505"/>
    </location>
</feature>
<dbReference type="AlphaFoldDB" id="A0AAD9R3Q8"/>
<feature type="transmembrane region" description="Helical" evidence="17">
    <location>
        <begin position="454"/>
        <end position="472"/>
    </location>
</feature>
<dbReference type="Proteomes" id="UP001249851">
    <property type="component" value="Unassembled WGS sequence"/>
</dbReference>
<dbReference type="PROSITE" id="PS50259">
    <property type="entry name" value="G_PROTEIN_RECEP_F3_4"/>
    <property type="match status" value="1"/>
</dbReference>
<evidence type="ECO:0000256" key="15">
    <source>
        <dbReference type="ARBA" id="ARBA00023257"/>
    </source>
</evidence>
<evidence type="ECO:0000256" key="9">
    <source>
        <dbReference type="ARBA" id="ARBA00023054"/>
    </source>
</evidence>
<keyword evidence="15" id="KW-0628">Postsynaptic cell membrane</keyword>
<dbReference type="SUPFAM" id="SSF53822">
    <property type="entry name" value="Periplasmic binding protein-like I"/>
    <property type="match status" value="1"/>
</dbReference>
<keyword evidence="9" id="KW-0175">Coiled coil</keyword>
<feature type="transmembrane region" description="Helical" evidence="17">
    <location>
        <begin position="560"/>
        <end position="582"/>
    </location>
</feature>
<comment type="caution">
    <text evidence="20">The sequence shown here is derived from an EMBL/GenBank/DDBJ whole genome shotgun (WGS) entry which is preliminary data.</text>
</comment>
<name>A0AAD9R3Q8_ACRCE</name>
<evidence type="ECO:0000256" key="4">
    <source>
        <dbReference type="ARBA" id="ARBA00022692"/>
    </source>
</evidence>
<evidence type="ECO:0000256" key="17">
    <source>
        <dbReference type="SAM" id="Phobius"/>
    </source>
</evidence>
<keyword evidence="8" id="KW-0297">G-protein coupled receptor</keyword>
<evidence type="ECO:0000256" key="5">
    <source>
        <dbReference type="ARBA" id="ARBA00022729"/>
    </source>
</evidence>
<evidence type="ECO:0000313" key="20">
    <source>
        <dbReference type="EMBL" id="KAK2572579.1"/>
    </source>
</evidence>
<reference evidence="20" key="2">
    <citation type="journal article" date="2023" name="Science">
        <title>Genomic signatures of disease resistance in endangered staghorn corals.</title>
        <authorList>
            <person name="Vollmer S.V."/>
            <person name="Selwyn J.D."/>
            <person name="Despard B.A."/>
            <person name="Roesel C.L."/>
        </authorList>
    </citation>
    <scope>NUCLEOTIDE SEQUENCE</scope>
    <source>
        <strain evidence="20">K2</strain>
    </source>
</reference>
<evidence type="ECO:0000256" key="13">
    <source>
        <dbReference type="ARBA" id="ARBA00023180"/>
    </source>
</evidence>
<feature type="signal peptide" evidence="18">
    <location>
        <begin position="1"/>
        <end position="17"/>
    </location>
</feature>
<comment type="similarity">
    <text evidence="1">Belongs to the G-protein coupled receptor 3 family. GABA-B receptor subfamily.</text>
</comment>
<dbReference type="InterPro" id="IPR002455">
    <property type="entry name" value="GPCR3_GABA-B"/>
</dbReference>
<evidence type="ECO:0000256" key="12">
    <source>
        <dbReference type="ARBA" id="ARBA00023170"/>
    </source>
</evidence>
<reference evidence="20" key="1">
    <citation type="journal article" date="2023" name="G3 (Bethesda)">
        <title>Whole genome assembly and annotation of the endangered Caribbean coral Acropora cervicornis.</title>
        <authorList>
            <person name="Selwyn J.D."/>
            <person name="Vollmer S.V."/>
        </authorList>
    </citation>
    <scope>NUCLEOTIDE SEQUENCE</scope>
    <source>
        <strain evidence="20">K2</strain>
    </source>
</reference>
<feature type="transmembrane region" description="Helical" evidence="17">
    <location>
        <begin position="659"/>
        <end position="677"/>
    </location>
</feature>
<dbReference type="InterPro" id="IPR001828">
    <property type="entry name" value="ANF_lig-bd_rcpt"/>
</dbReference>
<proteinExistence type="inferred from homology"/>
<dbReference type="InterPro" id="IPR028082">
    <property type="entry name" value="Peripla_BP_I"/>
</dbReference>
<dbReference type="GO" id="GO:0038039">
    <property type="term" value="C:G protein-coupled receptor heterodimeric complex"/>
    <property type="evidence" value="ECO:0007669"/>
    <property type="project" value="TreeGrafter"/>
</dbReference>
<evidence type="ECO:0000256" key="1">
    <source>
        <dbReference type="ARBA" id="ARBA00008991"/>
    </source>
</evidence>
<keyword evidence="6 17" id="KW-1133">Transmembrane helix</keyword>
<gene>
    <name evidence="20" type="ORF">P5673_002844</name>
</gene>
<feature type="domain" description="G-protein coupled receptors family 3 profile" evidence="19">
    <location>
        <begin position="454"/>
        <end position="707"/>
    </location>
</feature>
<organism evidence="20 21">
    <name type="scientific">Acropora cervicornis</name>
    <name type="common">Staghorn coral</name>
    <dbReference type="NCBI Taxonomy" id="6130"/>
    <lineage>
        <taxon>Eukaryota</taxon>
        <taxon>Metazoa</taxon>
        <taxon>Cnidaria</taxon>
        <taxon>Anthozoa</taxon>
        <taxon>Hexacorallia</taxon>
        <taxon>Scleractinia</taxon>
        <taxon>Astrocoeniina</taxon>
        <taxon>Acroporidae</taxon>
        <taxon>Acropora</taxon>
    </lineage>
</organism>